<comment type="subcellular location">
    <subcellularLocation>
        <location evidence="1">Cell membrane</location>
        <topology evidence="1">Multi-pass membrane protein</topology>
    </subcellularLocation>
</comment>
<dbReference type="PANTHER" id="PTHR30294:SF29">
    <property type="entry name" value="MULTIDRUG ABC TRANSPORTER PERMEASE YBHS-RELATED"/>
    <property type="match status" value="1"/>
</dbReference>
<evidence type="ECO:0000256" key="1">
    <source>
        <dbReference type="ARBA" id="ARBA00004651"/>
    </source>
</evidence>
<keyword evidence="5 6" id="KW-0472">Membrane</keyword>
<feature type="transmembrane region" description="Helical" evidence="6">
    <location>
        <begin position="21"/>
        <end position="41"/>
    </location>
</feature>
<sequence length="338" mass="37377">MTILNILQSNFKRKLANKTHFTIMLVLPILVVVLGIAANIASRPSFTIGVLNPVPTVKSEQIIDTLKLTSGIEVENASPLTMKTDIITGRYSAIIEFSNETFHISSIKDQKTTDILSVIVEKYFESPTPIDIKPLFGSSLGMAQRISAFVVLFLMISAAINASFITKDKRSGTLRRIQLSPCTATSYVAGNVLFNSVITYFQYFIAVSVIELFHLNTGISYGNFLFMGIWVTLFAAAFGTCMASLFHQEMQVNLFSACIAIMLSLIGGTFTALERMPPMLQRISMISPIRWFIDNVNAMVQGESWFQGIRSIIILSLFIAGLFIIAAIGNRNYTGQNH</sequence>
<dbReference type="InterPro" id="IPR051449">
    <property type="entry name" value="ABC-2_transporter_component"/>
</dbReference>
<evidence type="ECO:0000256" key="2">
    <source>
        <dbReference type="ARBA" id="ARBA00022475"/>
    </source>
</evidence>
<keyword evidence="9" id="KW-1185">Reference proteome</keyword>
<evidence type="ECO:0000259" key="7">
    <source>
        <dbReference type="Pfam" id="PF12698"/>
    </source>
</evidence>
<feature type="transmembrane region" description="Helical" evidence="6">
    <location>
        <begin position="146"/>
        <end position="166"/>
    </location>
</feature>
<feature type="transmembrane region" description="Helical" evidence="6">
    <location>
        <begin position="252"/>
        <end position="273"/>
    </location>
</feature>
<feature type="transmembrane region" description="Helical" evidence="6">
    <location>
        <begin position="309"/>
        <end position="329"/>
    </location>
</feature>
<proteinExistence type="predicted"/>
<dbReference type="Proteomes" id="UP000306509">
    <property type="component" value="Unassembled WGS sequence"/>
</dbReference>
<accession>A0A4U8QKZ7</accession>
<feature type="transmembrane region" description="Helical" evidence="6">
    <location>
        <begin position="187"/>
        <end position="205"/>
    </location>
</feature>
<evidence type="ECO:0000313" key="9">
    <source>
        <dbReference type="Proteomes" id="UP000306509"/>
    </source>
</evidence>
<dbReference type="Pfam" id="PF12698">
    <property type="entry name" value="ABC2_membrane_3"/>
    <property type="match status" value="1"/>
</dbReference>
<dbReference type="AlphaFoldDB" id="A0A4U8QKZ7"/>
<dbReference type="PANTHER" id="PTHR30294">
    <property type="entry name" value="MEMBRANE COMPONENT OF ABC TRANSPORTER YHHJ-RELATED"/>
    <property type="match status" value="1"/>
</dbReference>
<evidence type="ECO:0000313" key="8">
    <source>
        <dbReference type="EMBL" id="TLD01706.1"/>
    </source>
</evidence>
<keyword evidence="4 6" id="KW-1133">Transmembrane helix</keyword>
<feature type="transmembrane region" description="Helical" evidence="6">
    <location>
        <begin position="225"/>
        <end position="245"/>
    </location>
</feature>
<evidence type="ECO:0000256" key="3">
    <source>
        <dbReference type="ARBA" id="ARBA00022692"/>
    </source>
</evidence>
<dbReference type="STRING" id="180332.GCA_000797495_00009"/>
<comment type="caution">
    <text evidence="8">The sequence shown here is derived from an EMBL/GenBank/DDBJ whole genome shotgun (WGS) entry which is preliminary data.</text>
</comment>
<dbReference type="InterPro" id="IPR013525">
    <property type="entry name" value="ABC2_TM"/>
</dbReference>
<gene>
    <name evidence="8" type="ORF">DSM106044_01411</name>
</gene>
<dbReference type="RefSeq" id="WP_138002120.1">
    <property type="nucleotide sequence ID" value="NZ_QGQD01000031.1"/>
</dbReference>
<feature type="domain" description="ABC-2 type transporter transmembrane" evidence="7">
    <location>
        <begin position="23"/>
        <end position="328"/>
    </location>
</feature>
<keyword evidence="2" id="KW-1003">Cell membrane</keyword>
<name>A0A4U8QKZ7_9FIRM</name>
<dbReference type="EMBL" id="QGQD01000031">
    <property type="protein sequence ID" value="TLD01706.1"/>
    <property type="molecule type" value="Genomic_DNA"/>
</dbReference>
<reference evidence="8 9" key="1">
    <citation type="journal article" date="2019" name="Anaerobe">
        <title>Detection of Robinsoniella peoriensis in multiple bone samples of a trauma patient.</title>
        <authorList>
            <person name="Schrottner P."/>
            <person name="Hartwich K."/>
            <person name="Bunk B."/>
            <person name="Schober I."/>
            <person name="Helbig S."/>
            <person name="Rudolph W.W."/>
            <person name="Gunzer F."/>
        </authorList>
    </citation>
    <scope>NUCLEOTIDE SEQUENCE [LARGE SCALE GENOMIC DNA]</scope>
    <source>
        <strain evidence="8 9">DSM 106044</strain>
    </source>
</reference>
<dbReference type="GO" id="GO:0140359">
    <property type="term" value="F:ABC-type transporter activity"/>
    <property type="evidence" value="ECO:0007669"/>
    <property type="project" value="InterPro"/>
</dbReference>
<dbReference type="GO" id="GO:0005886">
    <property type="term" value="C:plasma membrane"/>
    <property type="evidence" value="ECO:0007669"/>
    <property type="project" value="UniProtKB-SubCell"/>
</dbReference>
<evidence type="ECO:0000256" key="6">
    <source>
        <dbReference type="SAM" id="Phobius"/>
    </source>
</evidence>
<organism evidence="8 9">
    <name type="scientific">Robinsoniella peoriensis</name>
    <dbReference type="NCBI Taxonomy" id="180332"/>
    <lineage>
        <taxon>Bacteria</taxon>
        <taxon>Bacillati</taxon>
        <taxon>Bacillota</taxon>
        <taxon>Clostridia</taxon>
        <taxon>Lachnospirales</taxon>
        <taxon>Lachnospiraceae</taxon>
        <taxon>Robinsoniella</taxon>
    </lineage>
</organism>
<keyword evidence="3 6" id="KW-0812">Transmembrane</keyword>
<protein>
    <submittedName>
        <fullName evidence="8">ABC transporter efflux protein, DrrB family</fullName>
    </submittedName>
</protein>
<evidence type="ECO:0000256" key="5">
    <source>
        <dbReference type="ARBA" id="ARBA00023136"/>
    </source>
</evidence>
<evidence type="ECO:0000256" key="4">
    <source>
        <dbReference type="ARBA" id="ARBA00022989"/>
    </source>
</evidence>